<dbReference type="PANTHER" id="PTHR33375:SF7">
    <property type="entry name" value="CHROMOSOME 2-PARTITIONING PROTEIN PARB-RELATED"/>
    <property type="match status" value="1"/>
</dbReference>
<gene>
    <name evidence="2" type="ORF">BRX40_00140</name>
    <name evidence="3" type="ORF">CA257_21980</name>
</gene>
<sequence length="581" mass="62670">MKLDFIPLDRLAVSPLNMRHGKKPPDISDILPTVLKRGIIQPMIVRPEGGEGRFGVVAGARRLHAAQLAAQQTGHTDPLPCAILDEGDDADAIEASLIENVARRDPDEVTQWESFVKLVKQGRDPEAIGVTFGIPEAGVRRILALGNLLPRIRNLYRAEEIDRATIRHLTMASKKQQSAWLALLDDPHAYAPTGHQLKSWLLGGQSIRTGHALFALDDYKGPIIADLFGEDSYFGDSAAFWTLQNAAIERVRESALDDGWHEVVVMPRDTSFYSWEHEKTPKAKGGRVYVEVRESGEVAIHIGYLTRKEARARERGEPAMTAAKPARPEVTSTLNDYVDLHRHAAVRAALTAHPGVALRLLVAHAIIGSPLWRVRPEPQASANEAVCASVAAARGEAVFGEQRSAVLALLDLDPERATLTDGNGDDAALAALFARLLDLPDPALLDVAAVVMGESLHAGSAAVEAAGARIGVTMADWWQADDTLFELIRDKEVLQGIVGEIAGPVTASANMGEKLKTLKRIARDQLDGTGSRKRYEGWVPRWMAFPPATYTARGGVRAVTAHATLAGACAPEAGPALAIAA</sequence>
<name>A0A1L6J588_9SPHN</name>
<dbReference type="KEGG" id="skr:BRX40_00140"/>
<evidence type="ECO:0000313" key="5">
    <source>
        <dbReference type="Proteomes" id="UP000286681"/>
    </source>
</evidence>
<dbReference type="AlphaFoldDB" id="A0A1L6J588"/>
<dbReference type="Pfam" id="PF02195">
    <property type="entry name" value="ParB_N"/>
    <property type="match status" value="1"/>
</dbReference>
<dbReference type="EMBL" id="QQWO01000029">
    <property type="protein sequence ID" value="RSU98297.1"/>
    <property type="molecule type" value="Genomic_DNA"/>
</dbReference>
<reference evidence="3 5" key="3">
    <citation type="submission" date="2018-07" db="EMBL/GenBank/DDBJ databases">
        <title>Genomic and Epidemiologic Investigation of an Indolent Hospital Outbreak.</title>
        <authorList>
            <person name="Johnson R.C."/>
            <person name="Deming C."/>
            <person name="Conlan S."/>
            <person name="Zellmer C.J."/>
            <person name="Michelin A.V."/>
            <person name="Lee-Lin S."/>
            <person name="Thomas P.J."/>
            <person name="Park M."/>
            <person name="Weingarten R.A."/>
            <person name="Less J."/>
            <person name="Dekker J.P."/>
            <person name="Frank K.M."/>
            <person name="Musser K.A."/>
            <person name="Mcquiston J.R."/>
            <person name="Henderson D.K."/>
            <person name="Lau A.F."/>
            <person name="Palmore T.N."/>
            <person name="Segre J.A."/>
        </authorList>
    </citation>
    <scope>NUCLEOTIDE SEQUENCE [LARGE SCALE GENOMIC DNA]</scope>
    <source>
        <strain evidence="3 5">SK-NIH.Env10_0317</strain>
    </source>
</reference>
<dbReference type="GeneID" id="44130963"/>
<dbReference type="PANTHER" id="PTHR33375">
    <property type="entry name" value="CHROMOSOME-PARTITIONING PROTEIN PARB-RELATED"/>
    <property type="match status" value="1"/>
</dbReference>
<dbReference type="GO" id="GO:0007059">
    <property type="term" value="P:chromosome segregation"/>
    <property type="evidence" value="ECO:0007669"/>
    <property type="project" value="TreeGrafter"/>
</dbReference>
<feature type="domain" description="ParB-like N-terminal" evidence="1">
    <location>
        <begin position="4"/>
        <end position="101"/>
    </location>
</feature>
<dbReference type="SMART" id="SM00470">
    <property type="entry name" value="ParB"/>
    <property type="match status" value="1"/>
</dbReference>
<dbReference type="SUPFAM" id="SSF110849">
    <property type="entry name" value="ParB/Sulfiredoxin"/>
    <property type="match status" value="1"/>
</dbReference>
<reference evidence="2" key="1">
    <citation type="submission" date="2016-12" db="EMBL/GenBank/DDBJ databases">
        <title>Whole genome sequencing of Sphingomonas koreensis.</title>
        <authorList>
            <person name="Conlan S."/>
            <person name="Thomas P.J."/>
            <person name="Mullikin J."/>
            <person name="Palmore T.N."/>
            <person name="Frank K.M."/>
            <person name="Segre J.A."/>
        </authorList>
    </citation>
    <scope>NUCLEOTIDE SEQUENCE</scope>
    <source>
        <strain evidence="2">ABOJV</strain>
    </source>
</reference>
<dbReference type="InterPro" id="IPR050336">
    <property type="entry name" value="Chromosome_partition/occlusion"/>
</dbReference>
<dbReference type="EMBL" id="CP018820">
    <property type="protein sequence ID" value="APR51048.1"/>
    <property type="molecule type" value="Genomic_DNA"/>
</dbReference>
<keyword evidence="4" id="KW-1185">Reference proteome</keyword>
<evidence type="ECO:0000259" key="1">
    <source>
        <dbReference type="SMART" id="SM00470"/>
    </source>
</evidence>
<protein>
    <submittedName>
        <fullName evidence="2">Chromosome partitioning protein ParB</fullName>
    </submittedName>
</protein>
<dbReference type="CDD" id="cd16406">
    <property type="entry name" value="ParB_N_like"/>
    <property type="match status" value="1"/>
</dbReference>
<evidence type="ECO:0000313" key="4">
    <source>
        <dbReference type="Proteomes" id="UP000185161"/>
    </source>
</evidence>
<dbReference type="InterPro" id="IPR003115">
    <property type="entry name" value="ParB_N"/>
</dbReference>
<dbReference type="GO" id="GO:0005694">
    <property type="term" value="C:chromosome"/>
    <property type="evidence" value="ECO:0007669"/>
    <property type="project" value="TreeGrafter"/>
</dbReference>
<dbReference type="Proteomes" id="UP000286681">
    <property type="component" value="Unassembled WGS sequence"/>
</dbReference>
<dbReference type="SUPFAM" id="SSF109709">
    <property type="entry name" value="KorB DNA-binding domain-like"/>
    <property type="match status" value="1"/>
</dbReference>
<proteinExistence type="predicted"/>
<dbReference type="InterPro" id="IPR036086">
    <property type="entry name" value="ParB/Sulfiredoxin_sf"/>
</dbReference>
<reference evidence="4" key="2">
    <citation type="submission" date="2016-12" db="EMBL/GenBank/DDBJ databases">
        <title>Whole genome sequencing of Sphingomonas sp. ABOJV.</title>
        <authorList>
            <person name="Conlan S."/>
            <person name="Thomas P.J."/>
            <person name="Mullikin J."/>
            <person name="Palmore T.N."/>
            <person name="Frank K.M."/>
            <person name="Segre J.A."/>
        </authorList>
    </citation>
    <scope>NUCLEOTIDE SEQUENCE [LARGE SCALE GENOMIC DNA]</scope>
    <source>
        <strain evidence="4">ABOJV</strain>
    </source>
</reference>
<evidence type="ECO:0000313" key="3">
    <source>
        <dbReference type="EMBL" id="RSU98297.1"/>
    </source>
</evidence>
<dbReference type="RefSeq" id="WP_075150247.1">
    <property type="nucleotide sequence ID" value="NZ_CP018820.1"/>
</dbReference>
<dbReference type="Proteomes" id="UP000185161">
    <property type="component" value="Chromosome"/>
</dbReference>
<dbReference type="Gene3D" id="3.90.1530.30">
    <property type="match status" value="1"/>
</dbReference>
<organism evidence="2 4">
    <name type="scientific">Sphingomonas koreensis</name>
    <dbReference type="NCBI Taxonomy" id="93064"/>
    <lineage>
        <taxon>Bacteria</taxon>
        <taxon>Pseudomonadati</taxon>
        <taxon>Pseudomonadota</taxon>
        <taxon>Alphaproteobacteria</taxon>
        <taxon>Sphingomonadales</taxon>
        <taxon>Sphingomonadaceae</taxon>
        <taxon>Sphingomonas</taxon>
    </lineage>
</organism>
<accession>A0A1L6J588</accession>
<dbReference type="OrthoDB" id="9813122at2"/>
<dbReference type="Gene3D" id="1.10.10.2830">
    <property type="match status" value="1"/>
</dbReference>
<dbReference type="STRING" id="93064.BRX40_00140"/>
<evidence type="ECO:0000313" key="2">
    <source>
        <dbReference type="EMBL" id="APR51048.1"/>
    </source>
</evidence>